<feature type="signal peptide" evidence="1">
    <location>
        <begin position="1"/>
        <end position="22"/>
    </location>
</feature>
<gene>
    <name evidence="3" type="ORF">ENI96_06675</name>
</gene>
<proteinExistence type="predicted"/>
<evidence type="ECO:0000313" key="3">
    <source>
        <dbReference type="EMBL" id="HEB96096.1"/>
    </source>
</evidence>
<reference evidence="3" key="1">
    <citation type="journal article" date="2020" name="mSystems">
        <title>Genome- and Community-Level Interaction Insights into Carbon Utilization and Element Cycling Functions of Hydrothermarchaeota in Hydrothermal Sediment.</title>
        <authorList>
            <person name="Zhou Z."/>
            <person name="Liu Y."/>
            <person name="Xu W."/>
            <person name="Pan J."/>
            <person name="Luo Z.H."/>
            <person name="Li M."/>
        </authorList>
    </citation>
    <scope>NUCLEOTIDE SEQUENCE [LARGE SCALE GENOMIC DNA]</scope>
    <source>
        <strain evidence="3">HyVt-443</strain>
    </source>
</reference>
<dbReference type="EMBL" id="DRKP01000074">
    <property type="protein sequence ID" value="HEB96096.1"/>
    <property type="molecule type" value="Genomic_DNA"/>
</dbReference>
<dbReference type="InterPro" id="IPR006869">
    <property type="entry name" value="DUF547"/>
</dbReference>
<dbReference type="Pfam" id="PF04784">
    <property type="entry name" value="DUF547"/>
    <property type="match status" value="1"/>
</dbReference>
<comment type="caution">
    <text evidence="3">The sequence shown here is derived from an EMBL/GenBank/DDBJ whole genome shotgun (WGS) entry which is preliminary data.</text>
</comment>
<name>A0A831W752_9GAMM</name>
<dbReference type="PANTHER" id="PTHR46361">
    <property type="entry name" value="ELECTRON CARRIER/ PROTEIN DISULFIDE OXIDOREDUCTASE"/>
    <property type="match status" value="1"/>
</dbReference>
<organism evidence="3">
    <name type="scientific">Sedimenticola thiotaurini</name>
    <dbReference type="NCBI Taxonomy" id="1543721"/>
    <lineage>
        <taxon>Bacteria</taxon>
        <taxon>Pseudomonadati</taxon>
        <taxon>Pseudomonadota</taxon>
        <taxon>Gammaproteobacteria</taxon>
        <taxon>Chromatiales</taxon>
        <taxon>Sedimenticolaceae</taxon>
        <taxon>Sedimenticola</taxon>
    </lineage>
</organism>
<evidence type="ECO:0000259" key="2">
    <source>
        <dbReference type="Pfam" id="PF04784"/>
    </source>
</evidence>
<accession>A0A831W752</accession>
<dbReference type="Proteomes" id="UP000886251">
    <property type="component" value="Unassembled WGS sequence"/>
</dbReference>
<protein>
    <submittedName>
        <fullName evidence="3">DUF547 domain-containing protein</fullName>
    </submittedName>
</protein>
<dbReference type="PANTHER" id="PTHR46361:SF3">
    <property type="entry name" value="ELECTRON CARRIER_ PROTEIN DISULFIDE OXIDOREDUCTASE"/>
    <property type="match status" value="1"/>
</dbReference>
<feature type="chain" id="PRO_5032632004" evidence="1">
    <location>
        <begin position="23"/>
        <end position="274"/>
    </location>
</feature>
<keyword evidence="1" id="KW-0732">Signal</keyword>
<sequence>MTARLRPLLLLLLLTTAIAAAAAPKAELWQYWLPSATVAETGVDHTPWQRFLDRRLHKGADGISRVDYGGVTAGERAGLAAYLEQLQRIRPARLTRPQQLAFWINLYNAGTLQLILDHYPVASIRDIDISPGLFSDGPWGRKLFRIDGQALSLDDIEHRILRPIWNDNRIHYAVNCASVGCPNLQPRAFTAANAGRLLEQAAREYINHPRGARVEDGRLYVSSIYRWFQEDFGASEAGVIRHLRRYANAPLRRQLEGIDGIADDDYDWSLNDLR</sequence>
<dbReference type="AlphaFoldDB" id="A0A831W752"/>
<feature type="domain" description="DUF547" evidence="2">
    <location>
        <begin position="92"/>
        <end position="206"/>
    </location>
</feature>
<evidence type="ECO:0000256" key="1">
    <source>
        <dbReference type="SAM" id="SignalP"/>
    </source>
</evidence>